<keyword evidence="3" id="KW-1185">Reference proteome</keyword>
<sequence length="648" mass="74877">MLTSLPPEILEHICEKLDGIDLKRLSLTAKWLHKAAFRQLWRSITIKPAPGSERHVINRHGWPQPFIQSIRELHFDAGIEQGARRCIHVNDWLGSMRNWIDNEPHAEDTWQRNGNSFGLGYGKLVRVKYECLAQRAMAVLERFDNNQLEHFSWNYTACIPSEVLEYLSLNHPSIQGLSFTTDPFCSRFNRWSRTSDLNLSAFCNLRRLSWKAPMGCHFDHIAKLIQANSAHMEDLEIDLQSWSREWDNRESRAVHHQDNPEDWDKTSASTMLARQIFGLQSRPPGSSERPSFPRLRHLKLTRLPLRDEVTREVVTPASISFDALESLTLRMCPYWMSFLSQALESGIQPRLRKLEILDFYLNTPGETAARKTGAVATLLGSFKGLEELFISNCEPTSALEFWEHVLGHEATLKSFVHHQRTRAQDEEMLMSRMGDDLTDFGMSQVERDRIRVDPSQNPLSKVNLEFIGLTCAPEYLRDILLPFVSKNSLKVLHIRQTGVNMGSRPSWVFNQALEARMREAERNDTKKLDVSLKDQEEEGIRNGLEYIATALEERKEWKTPPLHQSFRDFADWVFGPEGIESLEYIIAGDFSHGNRYCKNNALICRSVRGERRYRVVSQKIDGPEWWDIKNRFGSALEACPVENIVLEY</sequence>
<dbReference type="SUPFAM" id="SSF81383">
    <property type="entry name" value="F-box domain"/>
    <property type="match status" value="1"/>
</dbReference>
<name>A0AAE8M8C6_9HYPO</name>
<dbReference type="Pfam" id="PF12937">
    <property type="entry name" value="F-box-like"/>
    <property type="match status" value="1"/>
</dbReference>
<dbReference type="Proteomes" id="UP001187734">
    <property type="component" value="Unassembled WGS sequence"/>
</dbReference>
<feature type="domain" description="F-box" evidence="1">
    <location>
        <begin position="1"/>
        <end position="44"/>
    </location>
</feature>
<comment type="caution">
    <text evidence="2">The sequence shown here is derived from an EMBL/GenBank/DDBJ whole genome shotgun (WGS) entry which is preliminary data.</text>
</comment>
<evidence type="ECO:0000313" key="2">
    <source>
        <dbReference type="EMBL" id="SPJ76104.1"/>
    </source>
</evidence>
<dbReference type="EMBL" id="ONZP01000184">
    <property type="protein sequence ID" value="SPJ76104.1"/>
    <property type="molecule type" value="Genomic_DNA"/>
</dbReference>
<dbReference type="InterPro" id="IPR032675">
    <property type="entry name" value="LRR_dom_sf"/>
</dbReference>
<dbReference type="AlphaFoldDB" id="A0AAE8M8C6"/>
<dbReference type="InterPro" id="IPR001810">
    <property type="entry name" value="F-box_dom"/>
</dbReference>
<dbReference type="SUPFAM" id="SSF52047">
    <property type="entry name" value="RNI-like"/>
    <property type="match status" value="1"/>
</dbReference>
<dbReference type="PROSITE" id="PS50181">
    <property type="entry name" value="FBOX"/>
    <property type="match status" value="1"/>
</dbReference>
<evidence type="ECO:0000259" key="1">
    <source>
        <dbReference type="PROSITE" id="PS50181"/>
    </source>
</evidence>
<dbReference type="Gene3D" id="3.80.10.10">
    <property type="entry name" value="Ribonuclease Inhibitor"/>
    <property type="match status" value="1"/>
</dbReference>
<organism evidence="2 3">
    <name type="scientific">Fusarium torulosum</name>
    <dbReference type="NCBI Taxonomy" id="33205"/>
    <lineage>
        <taxon>Eukaryota</taxon>
        <taxon>Fungi</taxon>
        <taxon>Dikarya</taxon>
        <taxon>Ascomycota</taxon>
        <taxon>Pezizomycotina</taxon>
        <taxon>Sordariomycetes</taxon>
        <taxon>Hypocreomycetidae</taxon>
        <taxon>Hypocreales</taxon>
        <taxon>Nectriaceae</taxon>
        <taxon>Fusarium</taxon>
    </lineage>
</organism>
<dbReference type="InterPro" id="IPR036047">
    <property type="entry name" value="F-box-like_dom_sf"/>
</dbReference>
<proteinExistence type="predicted"/>
<reference evidence="2" key="1">
    <citation type="submission" date="2018-03" db="EMBL/GenBank/DDBJ databases">
        <authorList>
            <person name="Guldener U."/>
        </authorList>
    </citation>
    <scope>NUCLEOTIDE SEQUENCE</scope>
</reference>
<evidence type="ECO:0000313" key="3">
    <source>
        <dbReference type="Proteomes" id="UP001187734"/>
    </source>
</evidence>
<accession>A0AAE8M8C6</accession>
<protein>
    <recommendedName>
        <fullName evidence="1">F-box domain-containing protein</fullName>
    </recommendedName>
</protein>
<gene>
    <name evidence="2" type="ORF">FTOL_05835</name>
</gene>